<dbReference type="GO" id="GO:0042110">
    <property type="term" value="P:T cell activation"/>
    <property type="evidence" value="ECO:0007669"/>
    <property type="project" value="UniProtKB-ARBA"/>
</dbReference>
<feature type="domain" description="Ig-like" evidence="11">
    <location>
        <begin position="4"/>
        <end position="113"/>
    </location>
</feature>
<dbReference type="GO" id="GO:0050863">
    <property type="term" value="P:regulation of T cell activation"/>
    <property type="evidence" value="ECO:0007669"/>
    <property type="project" value="UniProtKB-ARBA"/>
</dbReference>
<dbReference type="OMA" id="YRGQVEW"/>
<dbReference type="Pfam" id="PF07686">
    <property type="entry name" value="V-set"/>
    <property type="match status" value="1"/>
</dbReference>
<dbReference type="GO" id="GO:0009897">
    <property type="term" value="C:external side of plasma membrane"/>
    <property type="evidence" value="ECO:0007669"/>
    <property type="project" value="TreeGrafter"/>
</dbReference>
<dbReference type="InterPro" id="IPR050504">
    <property type="entry name" value="IgSF_BTN/MOG"/>
</dbReference>
<dbReference type="Ensembl" id="ENSCVAT00000029514.1">
    <property type="protein sequence ID" value="ENSCVAP00000026693.1"/>
    <property type="gene ID" value="ENSCVAG00000012445.1"/>
</dbReference>
<dbReference type="FunFam" id="2.60.40.10:FF:000142">
    <property type="entry name" value="V-set domain-containing T-cell activation inhibitor 1"/>
    <property type="match status" value="1"/>
</dbReference>
<keyword evidence="2 10" id="KW-0812">Transmembrane</keyword>
<dbReference type="Gene3D" id="2.60.40.10">
    <property type="entry name" value="Immunoglobulins"/>
    <property type="match status" value="2"/>
</dbReference>
<dbReference type="InterPro" id="IPR036179">
    <property type="entry name" value="Ig-like_dom_sf"/>
</dbReference>
<evidence type="ECO:0000313" key="13">
    <source>
        <dbReference type="Proteomes" id="UP000265020"/>
    </source>
</evidence>
<dbReference type="GO" id="GO:0050852">
    <property type="term" value="P:T cell receptor signaling pathway"/>
    <property type="evidence" value="ECO:0007669"/>
    <property type="project" value="TreeGrafter"/>
</dbReference>
<dbReference type="InterPro" id="IPR007110">
    <property type="entry name" value="Ig-like_dom"/>
</dbReference>
<dbReference type="Pfam" id="PF22705">
    <property type="entry name" value="C2-set_3"/>
    <property type="match status" value="1"/>
</dbReference>
<evidence type="ECO:0000256" key="1">
    <source>
        <dbReference type="ARBA" id="ARBA00004370"/>
    </source>
</evidence>
<evidence type="ECO:0000256" key="4">
    <source>
        <dbReference type="ARBA" id="ARBA00022989"/>
    </source>
</evidence>
<evidence type="ECO:0000256" key="2">
    <source>
        <dbReference type="ARBA" id="ARBA00022692"/>
    </source>
</evidence>
<dbReference type="Proteomes" id="UP000265020">
    <property type="component" value="Unassembled WGS sequence"/>
</dbReference>
<dbReference type="GO" id="GO:0001817">
    <property type="term" value="P:regulation of cytokine production"/>
    <property type="evidence" value="ECO:0007669"/>
    <property type="project" value="TreeGrafter"/>
</dbReference>
<name>A0A3Q2E384_CYPVA</name>
<dbReference type="SUPFAM" id="SSF48726">
    <property type="entry name" value="Immunoglobulin"/>
    <property type="match status" value="2"/>
</dbReference>
<evidence type="ECO:0000256" key="10">
    <source>
        <dbReference type="SAM" id="Phobius"/>
    </source>
</evidence>
<evidence type="ECO:0000259" key="11">
    <source>
        <dbReference type="PROSITE" id="PS50835"/>
    </source>
</evidence>
<dbReference type="PANTHER" id="PTHR24100:SF151">
    <property type="entry name" value="ICOS LIGAND"/>
    <property type="match status" value="1"/>
</dbReference>
<comment type="subcellular location">
    <subcellularLocation>
        <location evidence="1">Membrane</location>
    </subcellularLocation>
</comment>
<keyword evidence="4 10" id="KW-1133">Transmembrane helix</keyword>
<evidence type="ECO:0000256" key="9">
    <source>
        <dbReference type="ARBA" id="ARBA00038221"/>
    </source>
</evidence>
<keyword evidence="8" id="KW-0393">Immunoglobulin domain</keyword>
<evidence type="ECO:0000313" key="12">
    <source>
        <dbReference type="Ensembl" id="ENSCVAP00000026693.1"/>
    </source>
</evidence>
<comment type="similarity">
    <text evidence="9">Belongs to the SKINT family.</text>
</comment>
<keyword evidence="7" id="KW-0325">Glycoprotein</keyword>
<dbReference type="FunFam" id="2.60.40.10:FF:000088">
    <property type="entry name" value="Butyrophilin subfamily 1 member A1"/>
    <property type="match status" value="1"/>
</dbReference>
<organism evidence="12 13">
    <name type="scientific">Cyprinodon variegatus</name>
    <name type="common">Sheepshead minnow</name>
    <dbReference type="NCBI Taxonomy" id="28743"/>
    <lineage>
        <taxon>Eukaryota</taxon>
        <taxon>Metazoa</taxon>
        <taxon>Chordata</taxon>
        <taxon>Craniata</taxon>
        <taxon>Vertebrata</taxon>
        <taxon>Euteleostomi</taxon>
        <taxon>Actinopterygii</taxon>
        <taxon>Neopterygii</taxon>
        <taxon>Teleostei</taxon>
        <taxon>Neoteleostei</taxon>
        <taxon>Acanthomorphata</taxon>
        <taxon>Ovalentaria</taxon>
        <taxon>Atherinomorphae</taxon>
        <taxon>Cyprinodontiformes</taxon>
        <taxon>Cyprinodontidae</taxon>
        <taxon>Cyprinodon</taxon>
    </lineage>
</organism>
<reference evidence="12" key="1">
    <citation type="submission" date="2025-08" db="UniProtKB">
        <authorList>
            <consortium name="Ensembl"/>
        </authorList>
    </citation>
    <scope>IDENTIFICATION</scope>
</reference>
<dbReference type="InterPro" id="IPR013783">
    <property type="entry name" value="Ig-like_fold"/>
</dbReference>
<keyword evidence="5 10" id="KW-0472">Membrane</keyword>
<feature type="domain" description="Ig-like" evidence="11">
    <location>
        <begin position="116"/>
        <end position="208"/>
    </location>
</feature>
<protein>
    <recommendedName>
        <fullName evidence="11">Ig-like domain-containing protein</fullName>
    </recommendedName>
</protein>
<dbReference type="InterPro" id="IPR013106">
    <property type="entry name" value="Ig_V-set"/>
</dbReference>
<dbReference type="GO" id="GO:1903037">
    <property type="term" value="P:regulation of leukocyte cell-cell adhesion"/>
    <property type="evidence" value="ECO:0007669"/>
    <property type="project" value="UniProtKB-ARBA"/>
</dbReference>
<reference evidence="12" key="2">
    <citation type="submission" date="2025-09" db="UniProtKB">
        <authorList>
            <consortium name="Ensembl"/>
        </authorList>
    </citation>
    <scope>IDENTIFICATION</scope>
</reference>
<sequence length="256" mass="29450">MHYPLYVFVLMPVQSWSLQKSQPQLVTAMVGEDVVLPCHLGAPLNTDELAVEWGRLDLNPRFVHLWFDGSEYKDDQNIAYKGRTSLFTERLKDGDVSLRLSGVKHSDNGRFRCYDPKEIEEYFVDLFIGNSLGVMLDCSSAGWYPEPEIIWLDGEGKIMFAGATEKTKGLDGLYTISSRVTVEKRHNNNITCKVQQKDINQTREKHIYIQDYAFGVRFPCIMPLPLSLNAVLGLSLFLLFIIFIRKWRQTKICKFN</sequence>
<dbReference type="GO" id="GO:0005102">
    <property type="term" value="F:signaling receptor binding"/>
    <property type="evidence" value="ECO:0007669"/>
    <property type="project" value="TreeGrafter"/>
</dbReference>
<dbReference type="InterPro" id="IPR053896">
    <property type="entry name" value="BTN3A2-like_Ig-C"/>
</dbReference>
<evidence type="ECO:0000256" key="7">
    <source>
        <dbReference type="ARBA" id="ARBA00023180"/>
    </source>
</evidence>
<keyword evidence="6" id="KW-1015">Disulfide bond</keyword>
<evidence type="ECO:0000256" key="5">
    <source>
        <dbReference type="ARBA" id="ARBA00023136"/>
    </source>
</evidence>
<accession>A0A3Q2E384</accession>
<evidence type="ECO:0000256" key="6">
    <source>
        <dbReference type="ARBA" id="ARBA00023157"/>
    </source>
</evidence>
<dbReference type="AlphaFoldDB" id="A0A3Q2E384"/>
<evidence type="ECO:0000256" key="3">
    <source>
        <dbReference type="ARBA" id="ARBA00022729"/>
    </source>
</evidence>
<keyword evidence="13" id="KW-1185">Reference proteome</keyword>
<dbReference type="PANTHER" id="PTHR24100">
    <property type="entry name" value="BUTYROPHILIN"/>
    <property type="match status" value="1"/>
</dbReference>
<dbReference type="PROSITE" id="PS50835">
    <property type="entry name" value="IG_LIKE"/>
    <property type="match status" value="2"/>
</dbReference>
<feature type="transmembrane region" description="Helical" evidence="10">
    <location>
        <begin position="226"/>
        <end position="244"/>
    </location>
</feature>
<keyword evidence="3" id="KW-0732">Signal</keyword>
<proteinExistence type="inferred from homology"/>
<evidence type="ECO:0000256" key="8">
    <source>
        <dbReference type="ARBA" id="ARBA00023319"/>
    </source>
</evidence>
<dbReference type="GeneTree" id="ENSGT01050000244843"/>